<comment type="catalytic activity">
    <reaction evidence="10 11">
        <text>L-glutamyl-tRNA(Gln) + L-glutamine + ATP + H2O = L-glutaminyl-tRNA(Gln) + L-glutamate + ADP + phosphate + H(+)</text>
        <dbReference type="Rhea" id="RHEA:17521"/>
        <dbReference type="Rhea" id="RHEA-COMP:9681"/>
        <dbReference type="Rhea" id="RHEA-COMP:9684"/>
        <dbReference type="ChEBI" id="CHEBI:15377"/>
        <dbReference type="ChEBI" id="CHEBI:15378"/>
        <dbReference type="ChEBI" id="CHEBI:29985"/>
        <dbReference type="ChEBI" id="CHEBI:30616"/>
        <dbReference type="ChEBI" id="CHEBI:43474"/>
        <dbReference type="ChEBI" id="CHEBI:58359"/>
        <dbReference type="ChEBI" id="CHEBI:78520"/>
        <dbReference type="ChEBI" id="CHEBI:78521"/>
        <dbReference type="ChEBI" id="CHEBI:456216"/>
    </reaction>
</comment>
<dbReference type="FunFam" id="1.10.10.410:FF:000001">
    <property type="entry name" value="Aspartyl/glutamyl-tRNA(Asn/Gln) amidotransferase subunit B"/>
    <property type="match status" value="1"/>
</dbReference>
<evidence type="ECO:0000256" key="2">
    <source>
        <dbReference type="ARBA" id="ARBA00011123"/>
    </source>
</evidence>
<comment type="similarity">
    <text evidence="1 11">Belongs to the GatB/GatE family. GatB subfamily.</text>
</comment>
<dbReference type="InterPro" id="IPR014746">
    <property type="entry name" value="Gln_synth/guanido_kin_cat_dom"/>
</dbReference>
<keyword evidence="6 11" id="KW-0067">ATP-binding</keyword>
<dbReference type="InterPro" id="IPR017958">
    <property type="entry name" value="Gln-tRNA_amidoTrfase_suB_CS"/>
</dbReference>
<dbReference type="AlphaFoldDB" id="V9R8C1"/>
<name>V9R8C1_9RICK</name>
<dbReference type="HOGENOM" id="CLU_019240_0_0_5"/>
<dbReference type="InterPro" id="IPR003789">
    <property type="entry name" value="Asn/Gln_tRNA_amidoTrase-B-like"/>
</dbReference>
<dbReference type="NCBIfam" id="NF004015">
    <property type="entry name" value="PRK05477.1-5"/>
    <property type="match status" value="1"/>
</dbReference>
<dbReference type="PANTHER" id="PTHR11659">
    <property type="entry name" value="GLUTAMYL-TRNA GLN AMIDOTRANSFERASE SUBUNIT B MITOCHONDRIAL AND PROKARYOTIC PET112-RELATED"/>
    <property type="match status" value="1"/>
</dbReference>
<evidence type="ECO:0000313" key="14">
    <source>
        <dbReference type="Proteomes" id="UP000018689"/>
    </source>
</evidence>
<dbReference type="RefSeq" id="WP_024071903.1">
    <property type="nucleotide sequence ID" value="NC_023063.1"/>
</dbReference>
<evidence type="ECO:0000313" key="13">
    <source>
        <dbReference type="EMBL" id="AHC39089.1"/>
    </source>
</evidence>
<dbReference type="EMBL" id="CP006917">
    <property type="protein sequence ID" value="AHC39089.1"/>
    <property type="molecule type" value="Genomic_DNA"/>
</dbReference>
<evidence type="ECO:0000256" key="5">
    <source>
        <dbReference type="ARBA" id="ARBA00022741"/>
    </source>
</evidence>
<keyword evidence="7 11" id="KW-0648">Protein biosynthesis</keyword>
<feature type="domain" description="Asn/Gln amidotransferase" evidence="12">
    <location>
        <begin position="333"/>
        <end position="479"/>
    </location>
</feature>
<comment type="catalytic activity">
    <reaction evidence="9 11">
        <text>L-aspartyl-tRNA(Asn) + L-glutamine + ATP + H2O = L-asparaginyl-tRNA(Asn) + L-glutamate + ADP + phosphate + 2 H(+)</text>
        <dbReference type="Rhea" id="RHEA:14513"/>
        <dbReference type="Rhea" id="RHEA-COMP:9674"/>
        <dbReference type="Rhea" id="RHEA-COMP:9677"/>
        <dbReference type="ChEBI" id="CHEBI:15377"/>
        <dbReference type="ChEBI" id="CHEBI:15378"/>
        <dbReference type="ChEBI" id="CHEBI:29985"/>
        <dbReference type="ChEBI" id="CHEBI:30616"/>
        <dbReference type="ChEBI" id="CHEBI:43474"/>
        <dbReference type="ChEBI" id="CHEBI:58359"/>
        <dbReference type="ChEBI" id="CHEBI:78515"/>
        <dbReference type="ChEBI" id="CHEBI:78516"/>
        <dbReference type="ChEBI" id="CHEBI:456216"/>
    </reaction>
</comment>
<protein>
    <recommendedName>
        <fullName evidence="3 11">Aspartyl/glutamyl-tRNA(Asn/Gln) amidotransferase subunit B</fullName>
        <shortName evidence="11">Asp/Glu-ADT subunit B</shortName>
        <ecNumber evidence="11">6.3.5.-</ecNumber>
    </recommendedName>
</protein>
<evidence type="ECO:0000256" key="11">
    <source>
        <dbReference type="HAMAP-Rule" id="MF_00121"/>
    </source>
</evidence>
<reference evidence="13 14" key="1">
    <citation type="journal article" date="2014" name="Genome Announc.">
        <title>Complete Genome Sequence of Ehrlichia muris Strain AS145T, a Model Monocytotropic Ehrlichia Strain.</title>
        <authorList>
            <person name="Thirumalapura N.R."/>
            <person name="Qin X."/>
            <person name="Kuriakose J.A."/>
            <person name="Walker D.H."/>
        </authorList>
    </citation>
    <scope>NUCLEOTIDE SEQUENCE [LARGE SCALE GENOMIC DNA]</scope>
    <source>
        <strain evidence="14">AS154</strain>
    </source>
</reference>
<keyword evidence="13" id="KW-0808">Transferase</keyword>
<keyword evidence="5 11" id="KW-0547">Nucleotide-binding</keyword>
<evidence type="ECO:0000256" key="10">
    <source>
        <dbReference type="ARBA" id="ARBA00047913"/>
    </source>
</evidence>
<dbReference type="Pfam" id="PF02934">
    <property type="entry name" value="GatB_N"/>
    <property type="match status" value="1"/>
</dbReference>
<dbReference type="InterPro" id="IPR042114">
    <property type="entry name" value="GatB_C_1"/>
</dbReference>
<dbReference type="GO" id="GO:0070681">
    <property type="term" value="P:glutaminyl-tRNAGln biosynthesis via transamidation"/>
    <property type="evidence" value="ECO:0007669"/>
    <property type="project" value="TreeGrafter"/>
</dbReference>
<dbReference type="GO" id="GO:0050566">
    <property type="term" value="F:asparaginyl-tRNA synthase (glutamine-hydrolyzing) activity"/>
    <property type="evidence" value="ECO:0007669"/>
    <property type="project" value="RHEA"/>
</dbReference>
<evidence type="ECO:0000256" key="3">
    <source>
        <dbReference type="ARBA" id="ARBA00016923"/>
    </source>
</evidence>
<sequence length="482" mass="54865">MRIIKGNRYDWEVVIGLEVHAQVISNSKLFSSASAKTYDALPNTQVSLFDVAMPGMLPVLNEYCIYQAVKTGIALSCQINKYSAFDRKNYFYPDLPSGYQITQFYYPIATQGKIVLEDHDMKEIRIARIHLEQDAGKSIHESNKTYLDFNRVGIALMEIVSEPDLRSAEEVAEYLKKLRMILRFIETCDGDMEKGSLRCDANVSVKPVGSSELGVRSEIKNLNSIRYVMQAIEYEANKQVNALENGEILTQNTLLFDVDLGQTRVIRTKEDAHDYRYFPDPDLFPLKIDDQYINHVKSSLPELPMQKRDRYISDFNLSKYDAGILSSDKDVAIYFEKVVEKHDAKLAASWITGELFSRLNKLGITINESSVKAEHLIQLLDLMVDNTISWKIAKQVFDMMFESGKSPALIVNEHGLRQLSDTNVLFAVVEKVLKDNTSKVEEYKQGKEKLFGYFVGQVMKATQGKANPDIVNSIIKQQLENK</sequence>
<dbReference type="InterPro" id="IPR004413">
    <property type="entry name" value="GatB"/>
</dbReference>
<dbReference type="InterPro" id="IPR023168">
    <property type="entry name" value="GatB_Yqey_C_2"/>
</dbReference>
<dbReference type="Gene3D" id="1.10.150.380">
    <property type="entry name" value="GatB domain, N-terminal subdomain"/>
    <property type="match status" value="1"/>
</dbReference>
<dbReference type="EC" id="6.3.5.-" evidence="11"/>
<dbReference type="SUPFAM" id="SSF89095">
    <property type="entry name" value="GatB/YqeY motif"/>
    <property type="match status" value="1"/>
</dbReference>
<dbReference type="Pfam" id="PF02637">
    <property type="entry name" value="GatB_Yqey"/>
    <property type="match status" value="1"/>
</dbReference>
<dbReference type="Proteomes" id="UP000018689">
    <property type="component" value="Chromosome"/>
</dbReference>
<dbReference type="GO" id="GO:0016740">
    <property type="term" value="F:transferase activity"/>
    <property type="evidence" value="ECO:0007669"/>
    <property type="project" value="UniProtKB-KW"/>
</dbReference>
<evidence type="ECO:0000256" key="9">
    <source>
        <dbReference type="ARBA" id="ARBA00047380"/>
    </source>
</evidence>
<keyword evidence="4 11" id="KW-0436">Ligase</keyword>
<proteinExistence type="inferred from homology"/>
<accession>V9R8C1</accession>
<organism evidence="13 14">
    <name type="scientific">Ehrlichia muris AS145</name>
    <dbReference type="NCBI Taxonomy" id="1423892"/>
    <lineage>
        <taxon>Bacteria</taxon>
        <taxon>Pseudomonadati</taxon>
        <taxon>Pseudomonadota</taxon>
        <taxon>Alphaproteobacteria</taxon>
        <taxon>Rickettsiales</taxon>
        <taxon>Anaplasmataceae</taxon>
        <taxon>Ehrlichia</taxon>
    </lineage>
</organism>
<gene>
    <name evidence="11 13" type="primary">gatB</name>
    <name evidence="13" type="ORF">EMUR_01380</name>
</gene>
<evidence type="ECO:0000256" key="7">
    <source>
        <dbReference type="ARBA" id="ARBA00022917"/>
    </source>
</evidence>
<dbReference type="NCBIfam" id="NF004012">
    <property type="entry name" value="PRK05477.1-2"/>
    <property type="match status" value="1"/>
</dbReference>
<dbReference type="InterPro" id="IPR006075">
    <property type="entry name" value="Asn/Gln-tRNA_Trfase_suB/E_cat"/>
</dbReference>
<dbReference type="PATRIC" id="fig|1423892.3.peg.286"/>
<comment type="subunit">
    <text evidence="2 11">Heterotrimer of A, B and C subunits.</text>
</comment>
<dbReference type="NCBIfam" id="NF004014">
    <property type="entry name" value="PRK05477.1-4"/>
    <property type="match status" value="1"/>
</dbReference>
<dbReference type="NCBIfam" id="TIGR00133">
    <property type="entry name" value="gatB"/>
    <property type="match status" value="1"/>
</dbReference>
<dbReference type="GO" id="GO:0050567">
    <property type="term" value="F:glutaminyl-tRNA synthase (glutamine-hydrolyzing) activity"/>
    <property type="evidence" value="ECO:0007669"/>
    <property type="project" value="UniProtKB-UniRule"/>
</dbReference>
<dbReference type="FunFam" id="1.10.150.380:FF:000001">
    <property type="entry name" value="Aspartyl/glutamyl-tRNA(Asn/Gln) amidotransferase subunit B"/>
    <property type="match status" value="1"/>
</dbReference>
<dbReference type="InterPro" id="IPR017959">
    <property type="entry name" value="Asn/Gln-tRNA_amidoTrfase_suB/E"/>
</dbReference>
<dbReference type="SMART" id="SM00845">
    <property type="entry name" value="GatB_Yqey"/>
    <property type="match status" value="1"/>
</dbReference>
<dbReference type="STRING" id="1423892.EMUR_01380"/>
<dbReference type="OrthoDB" id="9804078at2"/>
<evidence type="ECO:0000256" key="1">
    <source>
        <dbReference type="ARBA" id="ARBA00005306"/>
    </source>
</evidence>
<evidence type="ECO:0000259" key="12">
    <source>
        <dbReference type="SMART" id="SM00845"/>
    </source>
</evidence>
<dbReference type="HAMAP" id="MF_00121">
    <property type="entry name" value="GatB"/>
    <property type="match status" value="1"/>
</dbReference>
<evidence type="ECO:0000256" key="4">
    <source>
        <dbReference type="ARBA" id="ARBA00022598"/>
    </source>
</evidence>
<dbReference type="SUPFAM" id="SSF55931">
    <property type="entry name" value="Glutamine synthetase/guanido kinase"/>
    <property type="match status" value="1"/>
</dbReference>
<dbReference type="KEGG" id="emr:EMUR_01380"/>
<dbReference type="GO" id="GO:0006412">
    <property type="term" value="P:translation"/>
    <property type="evidence" value="ECO:0007669"/>
    <property type="project" value="UniProtKB-UniRule"/>
</dbReference>
<dbReference type="PANTHER" id="PTHR11659:SF0">
    <property type="entry name" value="GLUTAMYL-TRNA(GLN) AMIDOTRANSFERASE SUBUNIT B, MITOCHONDRIAL"/>
    <property type="match status" value="1"/>
</dbReference>
<dbReference type="PROSITE" id="PS01234">
    <property type="entry name" value="GATB"/>
    <property type="match status" value="1"/>
</dbReference>
<dbReference type="Gene3D" id="1.10.10.410">
    <property type="match status" value="1"/>
</dbReference>
<dbReference type="InterPro" id="IPR018027">
    <property type="entry name" value="Asn/Gln_amidotransferase"/>
</dbReference>
<evidence type="ECO:0000256" key="6">
    <source>
        <dbReference type="ARBA" id="ARBA00022840"/>
    </source>
</evidence>
<dbReference type="GO" id="GO:0005524">
    <property type="term" value="F:ATP binding"/>
    <property type="evidence" value="ECO:0007669"/>
    <property type="project" value="UniProtKB-KW"/>
</dbReference>
<evidence type="ECO:0000256" key="8">
    <source>
        <dbReference type="ARBA" id="ARBA00024799"/>
    </source>
</evidence>
<keyword evidence="14" id="KW-1185">Reference proteome</keyword>
<comment type="function">
    <text evidence="8 11">Allows the formation of correctly charged Asn-tRNA(Asn) or Gln-tRNA(Gln) through the transamidation of misacylated Asp-tRNA(Asn) or Glu-tRNA(Gln) in organisms which lack either or both of asparaginyl-tRNA or glutaminyl-tRNA synthetases. The reaction takes place in the presence of glutamine and ATP through an activated phospho-Asp-tRNA(Asn) or phospho-Glu-tRNA(Gln).</text>
</comment>